<evidence type="ECO:0000313" key="4">
    <source>
        <dbReference type="Proteomes" id="UP000830167"/>
    </source>
</evidence>
<organism evidence="3 4">
    <name type="scientific">Fodinisporobacter ferrooxydans</name>
    <dbReference type="NCBI Taxonomy" id="2901836"/>
    <lineage>
        <taxon>Bacteria</taxon>
        <taxon>Bacillati</taxon>
        <taxon>Bacillota</taxon>
        <taxon>Bacilli</taxon>
        <taxon>Bacillales</taxon>
        <taxon>Alicyclobacillaceae</taxon>
        <taxon>Fodinisporobacter</taxon>
    </lineage>
</organism>
<dbReference type="Pfam" id="PF14398">
    <property type="entry name" value="ATPgrasp_YheCD"/>
    <property type="match status" value="1"/>
</dbReference>
<keyword evidence="1" id="KW-0067">ATP-binding</keyword>
<protein>
    <submittedName>
        <fullName evidence="3">YheC/YheD family protein</fullName>
    </submittedName>
</protein>
<dbReference type="SUPFAM" id="SSF56059">
    <property type="entry name" value="Glutathione synthetase ATP-binding domain-like"/>
    <property type="match status" value="1"/>
</dbReference>
<dbReference type="PROSITE" id="PS50975">
    <property type="entry name" value="ATP_GRASP"/>
    <property type="match status" value="1"/>
</dbReference>
<dbReference type="InterPro" id="IPR011761">
    <property type="entry name" value="ATP-grasp"/>
</dbReference>
<reference evidence="3" key="1">
    <citation type="submission" date="2021-12" db="EMBL/GenBank/DDBJ databases">
        <title>Alicyclobacillaceae gen. nov., sp. nov., isolated from chalcocite enrichment system.</title>
        <authorList>
            <person name="Jiang Z."/>
        </authorList>
    </citation>
    <scope>NUCLEOTIDE SEQUENCE</scope>
    <source>
        <strain evidence="3">MYW30-H2</strain>
    </source>
</reference>
<dbReference type="Proteomes" id="UP000830167">
    <property type="component" value="Chromosome"/>
</dbReference>
<dbReference type="Gene3D" id="3.30.470.20">
    <property type="entry name" value="ATP-grasp fold, B domain"/>
    <property type="match status" value="1"/>
</dbReference>
<keyword evidence="1" id="KW-0547">Nucleotide-binding</keyword>
<feature type="domain" description="ATP-grasp" evidence="2">
    <location>
        <begin position="127"/>
        <end position="362"/>
    </location>
</feature>
<evidence type="ECO:0000259" key="2">
    <source>
        <dbReference type="PROSITE" id="PS50975"/>
    </source>
</evidence>
<accession>A0ABY4CEG1</accession>
<dbReference type="RefSeq" id="WP_347435472.1">
    <property type="nucleotide sequence ID" value="NZ_CP089291.1"/>
</dbReference>
<name>A0ABY4CEG1_9BACL</name>
<sequence>MEKVVRFAIVTTVMPKKQGANGVRRPSYGFRMMVSEAQRLGVQAYLVHPDQFDWKAKRMTGWTGSDIGTDKEKWFKQTVPLPDVVYDNVFVHLVVQGKTAKVRKMCKTFHIPLFNPICPGKFSVNHIMINTDAKQYIPKTKILRQGNDAIEMLHRFKTVYVKPSGGYGGQGVTRIEKLSTEGYRVKMDRNGGKVIDFHKMMSEKELLAWLNKKKYIPHVVQQGISLIQVDGGNVDFRVVVQRGKQGKWELIGIVPKIAKKGGVVTNLVAGGRKSTLHWLIDWSNRHGQPLSVHLLEHAAVEIANVWSKRLPTLGILGFDMGLDTHGNVWMIEMNPKPARSLLTSEMRKKSFRAVAEFAQYLGSK</sequence>
<proteinExistence type="predicted"/>
<evidence type="ECO:0000313" key="3">
    <source>
        <dbReference type="EMBL" id="UOF88793.1"/>
    </source>
</evidence>
<keyword evidence="4" id="KW-1185">Reference proteome</keyword>
<evidence type="ECO:0000256" key="1">
    <source>
        <dbReference type="PROSITE-ProRule" id="PRU00409"/>
    </source>
</evidence>
<dbReference type="EMBL" id="CP089291">
    <property type="protein sequence ID" value="UOF88793.1"/>
    <property type="molecule type" value="Genomic_DNA"/>
</dbReference>
<gene>
    <name evidence="3" type="ORF">LSG31_12650</name>
</gene>
<dbReference type="InterPro" id="IPR026838">
    <property type="entry name" value="YheC/D"/>
</dbReference>